<sequence length="162" mass="18478">MASFDVVNELDLQELDNAVNLVRKEADSRYDFRGSNTEIDLNKKDKVIKIITSDDMKVQAIKEMLVKHASKRGIDGRVFEFGEPENTSKGARKFEIKAVEGLGKDNAKKIVKMIKELKLKVNPSIMDDRVRVEGKKLDDLQQVMHMLKASELDVPLQYVNMK</sequence>
<dbReference type="AlphaFoldDB" id="D4H5S6"/>
<protein>
    <recommendedName>
        <fullName evidence="3">Nucleotide-binding protein Dacet_2763</fullName>
    </recommendedName>
</protein>
<dbReference type="STRING" id="522772.Dacet_2763"/>
<dbReference type="OrthoDB" id="9801447at2"/>
<reference evidence="4 5" key="1">
    <citation type="journal article" date="2010" name="Stand. Genomic Sci.">
        <title>Complete genome sequence of Denitrovibrio acetiphilus type strain (N2460).</title>
        <authorList>
            <person name="Kiss H."/>
            <person name="Lang E."/>
            <person name="Lapidus A."/>
            <person name="Copeland A."/>
            <person name="Nolan M."/>
            <person name="Glavina Del Rio T."/>
            <person name="Chen F."/>
            <person name="Lucas S."/>
            <person name="Tice H."/>
            <person name="Cheng J.F."/>
            <person name="Han C."/>
            <person name="Goodwin L."/>
            <person name="Pitluck S."/>
            <person name="Liolios K."/>
            <person name="Pati A."/>
            <person name="Ivanova N."/>
            <person name="Mavromatis K."/>
            <person name="Chen A."/>
            <person name="Palaniappan K."/>
            <person name="Land M."/>
            <person name="Hauser L."/>
            <person name="Chang Y.J."/>
            <person name="Jeffries C.D."/>
            <person name="Detter J.C."/>
            <person name="Brettin T."/>
            <person name="Spring S."/>
            <person name="Rohde M."/>
            <person name="Goker M."/>
            <person name="Woyke T."/>
            <person name="Bristow J."/>
            <person name="Eisen J.A."/>
            <person name="Markowitz V."/>
            <person name="Hugenholtz P."/>
            <person name="Kyrpides N.C."/>
            <person name="Klenk H.P."/>
        </authorList>
    </citation>
    <scope>NUCLEOTIDE SEQUENCE [LARGE SCALE GENOMIC DNA]</scope>
    <source>
        <strain evidence="5">DSM 12809 / NBRC 114555 / N2460</strain>
    </source>
</reference>
<evidence type="ECO:0000313" key="4">
    <source>
        <dbReference type="EMBL" id="ADD69517.1"/>
    </source>
</evidence>
<dbReference type="Pfam" id="PF04461">
    <property type="entry name" value="YajQ"/>
    <property type="match status" value="1"/>
</dbReference>
<dbReference type="SUPFAM" id="SSF89963">
    <property type="entry name" value="YajQ-like"/>
    <property type="match status" value="2"/>
</dbReference>
<dbReference type="Gene3D" id="3.30.70.860">
    <property type="match status" value="1"/>
</dbReference>
<evidence type="ECO:0000256" key="1">
    <source>
        <dbReference type="ARBA" id="ARBA00022741"/>
    </source>
</evidence>
<proteinExistence type="inferred from homology"/>
<dbReference type="EMBL" id="CP001968">
    <property type="protein sequence ID" value="ADD69517.1"/>
    <property type="molecule type" value="Genomic_DNA"/>
</dbReference>
<comment type="similarity">
    <text evidence="2 3">Belongs to the YajQ family.</text>
</comment>
<keyword evidence="1 3" id="KW-0547">Nucleotide-binding</keyword>
<comment type="function">
    <text evidence="3">Nucleotide-binding protein.</text>
</comment>
<dbReference type="HAMAP" id="MF_00632">
    <property type="entry name" value="UPF0234"/>
    <property type="match status" value="1"/>
</dbReference>
<name>D4H5S6_DENA2</name>
<accession>D4H5S6</accession>
<dbReference type="InterPro" id="IPR007551">
    <property type="entry name" value="YajQ/Smlt4090-like"/>
</dbReference>
<dbReference type="PaxDb" id="522772-Dacet_2763"/>
<dbReference type="KEGG" id="dap:Dacet_2763"/>
<evidence type="ECO:0000313" key="5">
    <source>
        <dbReference type="Proteomes" id="UP000002012"/>
    </source>
</evidence>
<dbReference type="RefSeq" id="WP_013012010.1">
    <property type="nucleotide sequence ID" value="NC_013943.1"/>
</dbReference>
<dbReference type="eggNOG" id="COG1666">
    <property type="taxonomic scope" value="Bacteria"/>
</dbReference>
<dbReference type="Gene3D" id="3.30.70.990">
    <property type="entry name" value="YajQ-like, domain 2"/>
    <property type="match status" value="1"/>
</dbReference>
<evidence type="ECO:0000256" key="2">
    <source>
        <dbReference type="ARBA" id="ARBA00093450"/>
    </source>
</evidence>
<dbReference type="InterPro" id="IPR035571">
    <property type="entry name" value="UPF0234-like_C"/>
</dbReference>
<dbReference type="PANTHER" id="PTHR30476">
    <property type="entry name" value="UPF0234 PROTEIN YAJQ"/>
    <property type="match status" value="1"/>
</dbReference>
<dbReference type="InterPro" id="IPR036183">
    <property type="entry name" value="YajQ-like_sf"/>
</dbReference>
<dbReference type="HOGENOM" id="CLU_099839_1_0_0"/>
<dbReference type="InParanoid" id="D4H5S6"/>
<dbReference type="GO" id="GO:0000166">
    <property type="term" value="F:nucleotide binding"/>
    <property type="evidence" value="ECO:0007669"/>
    <property type="project" value="UniProtKB-UniRule"/>
</dbReference>
<dbReference type="InterPro" id="IPR035570">
    <property type="entry name" value="UPF0234_N"/>
</dbReference>
<dbReference type="FunCoup" id="D4H5S6">
    <property type="interactions" value="309"/>
</dbReference>
<organism evidence="4 5">
    <name type="scientific">Denitrovibrio acetiphilus (strain DSM 12809 / NBRC 114555 / N2460)</name>
    <dbReference type="NCBI Taxonomy" id="522772"/>
    <lineage>
        <taxon>Bacteria</taxon>
        <taxon>Pseudomonadati</taxon>
        <taxon>Deferribacterota</taxon>
        <taxon>Deferribacteres</taxon>
        <taxon>Deferribacterales</taxon>
        <taxon>Geovibrionaceae</taxon>
        <taxon>Denitrovibrio</taxon>
    </lineage>
</organism>
<dbReference type="Proteomes" id="UP000002012">
    <property type="component" value="Chromosome"/>
</dbReference>
<evidence type="ECO:0000256" key="3">
    <source>
        <dbReference type="HAMAP-Rule" id="MF_00632"/>
    </source>
</evidence>
<dbReference type="PANTHER" id="PTHR30476:SF0">
    <property type="entry name" value="UPF0234 PROTEIN YAJQ"/>
    <property type="match status" value="1"/>
</dbReference>
<dbReference type="CDD" id="cd11740">
    <property type="entry name" value="YajQ_like"/>
    <property type="match status" value="1"/>
</dbReference>
<dbReference type="NCBIfam" id="NF003819">
    <property type="entry name" value="PRK05412.1"/>
    <property type="match status" value="1"/>
</dbReference>
<gene>
    <name evidence="4" type="ordered locus">Dacet_2763</name>
</gene>
<keyword evidence="5" id="KW-1185">Reference proteome</keyword>
<dbReference type="GO" id="GO:0005829">
    <property type="term" value="C:cytosol"/>
    <property type="evidence" value="ECO:0007669"/>
    <property type="project" value="TreeGrafter"/>
</dbReference>